<gene>
    <name evidence="4" type="ORF">PCA10_46430</name>
</gene>
<evidence type="ECO:0000259" key="3">
    <source>
        <dbReference type="Pfam" id="PF13511"/>
    </source>
</evidence>
<dbReference type="Proteomes" id="UP000015503">
    <property type="component" value="Chromosome"/>
</dbReference>
<dbReference type="OrthoDB" id="7068596at2"/>
<feature type="chain" id="PRO_5004536363" description="DUF4124 domain-containing protein" evidence="2">
    <location>
        <begin position="18"/>
        <end position="140"/>
    </location>
</feature>
<name>S6AN51_METRE</name>
<dbReference type="EMBL" id="AP013068">
    <property type="protein sequence ID" value="BAN50375.1"/>
    <property type="molecule type" value="Genomic_DNA"/>
</dbReference>
<dbReference type="HOGENOM" id="CLU_108835_3_2_6"/>
<dbReference type="Pfam" id="PF13511">
    <property type="entry name" value="DUF4124"/>
    <property type="match status" value="1"/>
</dbReference>
<evidence type="ECO:0000256" key="2">
    <source>
        <dbReference type="SAM" id="SignalP"/>
    </source>
</evidence>
<keyword evidence="5" id="KW-1185">Reference proteome</keyword>
<feature type="signal peptide" evidence="2">
    <location>
        <begin position="1"/>
        <end position="17"/>
    </location>
</feature>
<dbReference type="eggNOG" id="ENOG50339YA">
    <property type="taxonomic scope" value="Bacteria"/>
</dbReference>
<dbReference type="STRING" id="1245471.PCA10_46430"/>
<keyword evidence="2" id="KW-0732">Signal</keyword>
<dbReference type="InterPro" id="IPR025392">
    <property type="entry name" value="DUF4124"/>
</dbReference>
<dbReference type="AlphaFoldDB" id="S6AN51"/>
<reference evidence="4 5" key="1">
    <citation type="journal article" date="2013" name="Genome Announc.">
        <title>Complete Genome Sequence of the Carbazole Degrader Pseudomonas resinovorans Strain CA10 (NBRC 106553).</title>
        <authorList>
            <person name="Shintani M."/>
            <person name="Hosoyama A."/>
            <person name="Ohji S."/>
            <person name="Tsuchikane K."/>
            <person name="Takarada H."/>
            <person name="Yamazoe A."/>
            <person name="Fujita N."/>
            <person name="Nojiri H."/>
        </authorList>
    </citation>
    <scope>NUCLEOTIDE SEQUENCE [LARGE SCALE GENOMIC DNA]</scope>
    <source>
        <strain evidence="4 5">NBRC 106553</strain>
    </source>
</reference>
<organism evidence="4 5">
    <name type="scientific">Metapseudomonas resinovorans NBRC 106553</name>
    <dbReference type="NCBI Taxonomy" id="1245471"/>
    <lineage>
        <taxon>Bacteria</taxon>
        <taxon>Pseudomonadati</taxon>
        <taxon>Pseudomonadota</taxon>
        <taxon>Gammaproteobacteria</taxon>
        <taxon>Pseudomonadales</taxon>
        <taxon>Pseudomonadaceae</taxon>
        <taxon>Metapseudomonas</taxon>
    </lineage>
</organism>
<feature type="compositionally biased region" description="Basic and acidic residues" evidence="1">
    <location>
        <begin position="48"/>
        <end position="79"/>
    </location>
</feature>
<dbReference type="PATRIC" id="fig|1245471.3.peg.4698"/>
<evidence type="ECO:0000313" key="5">
    <source>
        <dbReference type="Proteomes" id="UP000015503"/>
    </source>
</evidence>
<sequence>MRHLFCCLLLMPLVANAQIYRWTDAEGRVHFSATPREGAEQVTVKPQVVDRDEATREREARTAKFYDARRQEQEAEDNRAAQAREQQQKKCGELREKRDQLTHSGPFYHLDERGERQYYTDAEIESFRSKLDGDLARACN</sequence>
<feature type="compositionally biased region" description="Basic and acidic residues" evidence="1">
    <location>
        <begin position="86"/>
        <end position="101"/>
    </location>
</feature>
<dbReference type="RefSeq" id="WP_016494504.1">
    <property type="nucleotide sequence ID" value="NC_021499.1"/>
</dbReference>
<accession>S6AN51</accession>
<protein>
    <recommendedName>
        <fullName evidence="3">DUF4124 domain-containing protein</fullName>
    </recommendedName>
</protein>
<dbReference type="KEGG" id="pre:PCA10_46430"/>
<proteinExistence type="predicted"/>
<evidence type="ECO:0000313" key="4">
    <source>
        <dbReference type="EMBL" id="BAN50375.1"/>
    </source>
</evidence>
<evidence type="ECO:0000256" key="1">
    <source>
        <dbReference type="SAM" id="MobiDB-lite"/>
    </source>
</evidence>
<feature type="region of interest" description="Disordered" evidence="1">
    <location>
        <begin position="36"/>
        <end position="109"/>
    </location>
</feature>
<feature type="domain" description="DUF4124" evidence="3">
    <location>
        <begin position="6"/>
        <end position="55"/>
    </location>
</feature>